<gene>
    <name evidence="1" type="ORF">CEXT_613361</name>
</gene>
<dbReference type="Proteomes" id="UP001054945">
    <property type="component" value="Unassembled WGS sequence"/>
</dbReference>
<accession>A0AAV4RBD4</accession>
<sequence length="57" mass="6262">GEEPSLRLSGHGARNACTTFTGHDDMRRKHRDGTTPVRQLLCLITGYGKAPTVVRNI</sequence>
<organism evidence="1 2">
    <name type="scientific">Caerostris extrusa</name>
    <name type="common">Bark spider</name>
    <name type="synonym">Caerostris bankana</name>
    <dbReference type="NCBI Taxonomy" id="172846"/>
    <lineage>
        <taxon>Eukaryota</taxon>
        <taxon>Metazoa</taxon>
        <taxon>Ecdysozoa</taxon>
        <taxon>Arthropoda</taxon>
        <taxon>Chelicerata</taxon>
        <taxon>Arachnida</taxon>
        <taxon>Araneae</taxon>
        <taxon>Araneomorphae</taxon>
        <taxon>Entelegynae</taxon>
        <taxon>Araneoidea</taxon>
        <taxon>Araneidae</taxon>
        <taxon>Caerostris</taxon>
    </lineage>
</organism>
<evidence type="ECO:0000313" key="2">
    <source>
        <dbReference type="Proteomes" id="UP001054945"/>
    </source>
</evidence>
<comment type="caution">
    <text evidence="1">The sequence shown here is derived from an EMBL/GenBank/DDBJ whole genome shotgun (WGS) entry which is preliminary data.</text>
</comment>
<dbReference type="EMBL" id="BPLR01007571">
    <property type="protein sequence ID" value="GIY17991.1"/>
    <property type="molecule type" value="Genomic_DNA"/>
</dbReference>
<evidence type="ECO:0000313" key="1">
    <source>
        <dbReference type="EMBL" id="GIY17991.1"/>
    </source>
</evidence>
<protein>
    <submittedName>
        <fullName evidence="1">Uncharacterized protein</fullName>
    </submittedName>
</protein>
<proteinExistence type="predicted"/>
<feature type="non-terminal residue" evidence="1">
    <location>
        <position position="1"/>
    </location>
</feature>
<dbReference type="AlphaFoldDB" id="A0AAV4RBD4"/>
<name>A0AAV4RBD4_CAEEX</name>
<reference evidence="1 2" key="1">
    <citation type="submission" date="2021-06" db="EMBL/GenBank/DDBJ databases">
        <title>Caerostris extrusa draft genome.</title>
        <authorList>
            <person name="Kono N."/>
            <person name="Arakawa K."/>
        </authorList>
    </citation>
    <scope>NUCLEOTIDE SEQUENCE [LARGE SCALE GENOMIC DNA]</scope>
</reference>
<keyword evidence="2" id="KW-1185">Reference proteome</keyword>